<evidence type="ECO:0000313" key="3">
    <source>
        <dbReference type="Proteomes" id="UP000247973"/>
    </source>
</evidence>
<dbReference type="OrthoDB" id="1496012at2"/>
<comment type="caution">
    <text evidence="2">The sequence shown here is derived from an EMBL/GenBank/DDBJ whole genome shotgun (WGS) entry which is preliminary data.</text>
</comment>
<accession>A0A2V3PLF7</accession>
<name>A0A2V3PLF7_9BACT</name>
<dbReference type="EMBL" id="QICL01000035">
    <property type="protein sequence ID" value="PXV59461.1"/>
    <property type="molecule type" value="Genomic_DNA"/>
</dbReference>
<dbReference type="RefSeq" id="WP_110312309.1">
    <property type="nucleotide sequence ID" value="NZ_QICL01000035.1"/>
</dbReference>
<feature type="transmembrane region" description="Helical" evidence="1">
    <location>
        <begin position="14"/>
        <end position="36"/>
    </location>
</feature>
<reference evidence="2 3" key="1">
    <citation type="submission" date="2018-03" db="EMBL/GenBank/DDBJ databases">
        <title>Genomic Encyclopedia of Archaeal and Bacterial Type Strains, Phase II (KMG-II): from individual species to whole genera.</title>
        <authorList>
            <person name="Goeker M."/>
        </authorList>
    </citation>
    <scope>NUCLEOTIDE SEQUENCE [LARGE SCALE GENOMIC DNA]</scope>
    <source>
        <strain evidence="2 3">DSM 100214</strain>
    </source>
</reference>
<keyword evidence="1" id="KW-1133">Transmembrane helix</keyword>
<keyword evidence="3" id="KW-1185">Reference proteome</keyword>
<protein>
    <submittedName>
        <fullName evidence="2">Uncharacterized protein</fullName>
    </submittedName>
</protein>
<proteinExistence type="predicted"/>
<dbReference type="AlphaFoldDB" id="A0A2V3PLF7"/>
<organism evidence="2 3">
    <name type="scientific">Dysgonomonas alginatilytica</name>
    <dbReference type="NCBI Taxonomy" id="1605892"/>
    <lineage>
        <taxon>Bacteria</taxon>
        <taxon>Pseudomonadati</taxon>
        <taxon>Bacteroidota</taxon>
        <taxon>Bacteroidia</taxon>
        <taxon>Bacteroidales</taxon>
        <taxon>Dysgonomonadaceae</taxon>
        <taxon>Dysgonomonas</taxon>
    </lineage>
</organism>
<sequence>MNCFLENIIVDLNISLFQILTLVIASITAIVGLFTYRKNTKWKKAEYVASLVNKMKDNRNFVRATLMLDWSKTTIPVYPNEFEDTNIKSFDFESYMLINALNKPILEFDEKEALIRLIFDELFECFETINTHIDKKLYTTKDIDTYIIYWINKLANKKEWEHNPEVKIAIDTFLNQYNYKGVIKLCNKLLNKK</sequence>
<gene>
    <name evidence="2" type="ORF">CLV62_13533</name>
</gene>
<evidence type="ECO:0000313" key="2">
    <source>
        <dbReference type="EMBL" id="PXV59461.1"/>
    </source>
</evidence>
<keyword evidence="1" id="KW-0812">Transmembrane</keyword>
<dbReference type="Proteomes" id="UP000247973">
    <property type="component" value="Unassembled WGS sequence"/>
</dbReference>
<evidence type="ECO:0000256" key="1">
    <source>
        <dbReference type="SAM" id="Phobius"/>
    </source>
</evidence>
<keyword evidence="1" id="KW-0472">Membrane</keyword>